<feature type="compositionally biased region" description="Low complexity" evidence="6">
    <location>
        <begin position="1049"/>
        <end position="1068"/>
    </location>
</feature>
<dbReference type="AlphaFoldDB" id="A0A9W8HXE3"/>
<feature type="compositionally biased region" description="Basic and acidic residues" evidence="6">
    <location>
        <begin position="1029"/>
        <end position="1048"/>
    </location>
</feature>
<dbReference type="PANTHER" id="PTHR46896:SF3">
    <property type="entry name" value="FI06413P-RELATED"/>
    <property type="match status" value="1"/>
</dbReference>
<gene>
    <name evidence="8" type="ORF">H4R20_002341</name>
</gene>
<evidence type="ECO:0000256" key="1">
    <source>
        <dbReference type="ARBA" id="ARBA00005234"/>
    </source>
</evidence>
<feature type="compositionally biased region" description="Polar residues" evidence="6">
    <location>
        <begin position="489"/>
        <end position="499"/>
    </location>
</feature>
<dbReference type="SUPFAM" id="SSF54001">
    <property type="entry name" value="Cysteine proteinases"/>
    <property type="match status" value="1"/>
</dbReference>
<evidence type="ECO:0000259" key="7">
    <source>
        <dbReference type="PROSITE" id="PS50600"/>
    </source>
</evidence>
<comment type="caution">
    <text evidence="8">The sequence shown here is derived from an EMBL/GenBank/DDBJ whole genome shotgun (WGS) entry which is preliminary data.</text>
</comment>
<name>A0A9W8HXE3_9FUNG</name>
<evidence type="ECO:0000313" key="8">
    <source>
        <dbReference type="EMBL" id="KAJ2804843.1"/>
    </source>
</evidence>
<feature type="compositionally biased region" description="Basic and acidic residues" evidence="6">
    <location>
        <begin position="867"/>
        <end position="877"/>
    </location>
</feature>
<feature type="non-terminal residue" evidence="8">
    <location>
        <position position="1"/>
    </location>
</feature>
<keyword evidence="2" id="KW-0597">Phosphoprotein</keyword>
<dbReference type="GO" id="GO:0006508">
    <property type="term" value="P:proteolysis"/>
    <property type="evidence" value="ECO:0007669"/>
    <property type="project" value="UniProtKB-KW"/>
</dbReference>
<keyword evidence="5" id="KW-0378">Hydrolase</keyword>
<sequence length="1106" mass="120462">QSGTKDRISGSGGRFDKSSEKPAPRRVTSGNVKKLEKPWAARGSLSFVTSPRQSPALPRVPLRTSRVSQTDIKPKRKAVAQQANTQITFVNAMQAAKARANNVLRGRDHAQETQEIHIDNSSDDEVTARGRVEKRPAANIDLRTPQQPRQSAASTDQAQRHSEISKSVSRTIDGFGSPYKSNSLDRAGGGRAASKAAAVELADDVAHGSALTPSRIVDRMRPRICKDSDESKQKISNNEDEVDSKDVESRARAQTNGVSSRSSKLKMAENFMRVLRSPSQESNDTPRRRSIGSTAQSKPISPSASSRRKSTTPKKQGASIPTRKLPLLGVQIGKYVERTDELSSSRADKNMHVSIKYAQRRLAIQGLRGGEEHMIIGTSDIALVEHMSHNGLAVLRITPTDGMENIFDQLTFDPSSSEPNLSVIYLCLKLADKDSDPISRLVTLLEDDTRVARLDPAIYRQYVHEFTRPFSVDLISSDEEGSEAKSRSQHTASASMNGVQAASDAVPISASIPRYWGSIDAQSPEAFDRGNKVTSVKCGQTEGMATYGKRKQQATLFEGGSANLSRRASSTRYKLRKTRNSSMAAASFLAEDNSDEDDFVVQHREFSGEDHSLRFEYPCGGPKAISVTGSDISRLYHGEFLNDTILEFYMRYITENLRSANPTLYSQCFFFNTFFFKKLSQRSKGALSDPEVSHVDAVYKRLRKWTANVELFDKRYIFVPIHENTHWYLAIIVNSEAMLPGDSSSASGSEASGKEDAKGSKGVCAAEKSIAVSADSDEAAADPANRLGSDYSTDSSHIKGTTSDSNGRAKSPEAQATDRDGDVEMADVAGCSEQEEPNKLGDGDEHKPAAKAPSCDAIDLSSPENKQGPDADAKSSPDTDDYVQPATVTLELMGIKADIPCAKYVDPLNTPAIIILDSLGNRHQQTFGLLRAYMRAEASSRRNVDVSQVLQVGKYAKVPLQNNFCDCGVYLLQYVEEFLKHPHDFMALALNGVNMRSMFTSAQMQQKRYDILNLAKSLVEGYKRQSQSSDHKDANHSSAHGKEHKGEESSGSSTKAAGADSNDASAGGTQDESSAADTPPVLLPPDPAKDPSQGVEHIKLSSATQG</sequence>
<dbReference type="GO" id="GO:0005737">
    <property type="term" value="C:cytoplasm"/>
    <property type="evidence" value="ECO:0007669"/>
    <property type="project" value="TreeGrafter"/>
</dbReference>
<dbReference type="Proteomes" id="UP001140094">
    <property type="component" value="Unassembled WGS sequence"/>
</dbReference>
<feature type="compositionally biased region" description="Basic and acidic residues" evidence="6">
    <location>
        <begin position="221"/>
        <end position="233"/>
    </location>
</feature>
<evidence type="ECO:0000256" key="2">
    <source>
        <dbReference type="ARBA" id="ARBA00022553"/>
    </source>
</evidence>
<comment type="similarity">
    <text evidence="1">Belongs to the peptidase C48 family.</text>
</comment>
<feature type="region of interest" description="Disordered" evidence="6">
    <location>
        <begin position="1"/>
        <end position="36"/>
    </location>
</feature>
<feature type="region of interest" description="Disordered" evidence="6">
    <location>
        <begin position="1022"/>
        <end position="1106"/>
    </location>
</feature>
<feature type="domain" description="Ubiquitin-like protease family profile" evidence="7">
    <location>
        <begin position="625"/>
        <end position="978"/>
    </location>
</feature>
<dbReference type="Gene3D" id="3.30.310.130">
    <property type="entry name" value="Ubiquitin-related"/>
    <property type="match status" value="2"/>
</dbReference>
<reference evidence="8" key="1">
    <citation type="submission" date="2022-07" db="EMBL/GenBank/DDBJ databases">
        <title>Phylogenomic reconstructions and comparative analyses of Kickxellomycotina fungi.</title>
        <authorList>
            <person name="Reynolds N.K."/>
            <person name="Stajich J.E."/>
            <person name="Barry K."/>
            <person name="Grigoriev I.V."/>
            <person name="Crous P."/>
            <person name="Smith M.E."/>
        </authorList>
    </citation>
    <scope>NUCLEOTIDE SEQUENCE</scope>
    <source>
        <strain evidence="8">NRRL 1565</strain>
    </source>
</reference>
<dbReference type="OrthoDB" id="442460at2759"/>
<feature type="region of interest" description="Disordered" evidence="6">
    <location>
        <begin position="773"/>
        <end position="882"/>
    </location>
</feature>
<evidence type="ECO:0000256" key="3">
    <source>
        <dbReference type="ARBA" id="ARBA00022670"/>
    </source>
</evidence>
<dbReference type="InterPro" id="IPR051947">
    <property type="entry name" value="Sentrin-specific_protease"/>
</dbReference>
<evidence type="ECO:0000256" key="5">
    <source>
        <dbReference type="ARBA" id="ARBA00022801"/>
    </source>
</evidence>
<keyword evidence="4" id="KW-0833">Ubl conjugation pathway</keyword>
<keyword evidence="3" id="KW-0645">Protease</keyword>
<feature type="compositionally biased region" description="Polar residues" evidence="6">
    <location>
        <begin position="790"/>
        <end position="808"/>
    </location>
</feature>
<feature type="region of interest" description="Disordered" evidence="6">
    <location>
        <begin position="50"/>
        <end position="77"/>
    </location>
</feature>
<dbReference type="InterPro" id="IPR003653">
    <property type="entry name" value="Peptidase_C48_C"/>
</dbReference>
<dbReference type="GO" id="GO:0016926">
    <property type="term" value="P:protein desumoylation"/>
    <property type="evidence" value="ECO:0007669"/>
    <property type="project" value="TreeGrafter"/>
</dbReference>
<feature type="region of interest" description="Disordered" evidence="6">
    <location>
        <begin position="133"/>
        <end position="195"/>
    </location>
</feature>
<dbReference type="PROSITE" id="PS50600">
    <property type="entry name" value="ULP_PROTEASE"/>
    <property type="match status" value="1"/>
</dbReference>
<dbReference type="EMBL" id="JANBUO010000354">
    <property type="protein sequence ID" value="KAJ2804843.1"/>
    <property type="molecule type" value="Genomic_DNA"/>
</dbReference>
<feature type="region of interest" description="Disordered" evidence="6">
    <location>
        <begin position="477"/>
        <end position="499"/>
    </location>
</feature>
<evidence type="ECO:0000256" key="6">
    <source>
        <dbReference type="SAM" id="MobiDB-lite"/>
    </source>
</evidence>
<feature type="compositionally biased region" description="Polar residues" evidence="6">
    <location>
        <begin position="291"/>
        <end position="305"/>
    </location>
</feature>
<protein>
    <recommendedName>
        <fullName evidence="7">Ubiquitin-like protease family profile domain-containing protein</fullName>
    </recommendedName>
</protein>
<evidence type="ECO:0000256" key="4">
    <source>
        <dbReference type="ARBA" id="ARBA00022786"/>
    </source>
</evidence>
<dbReference type="Gene3D" id="1.10.418.20">
    <property type="match status" value="2"/>
</dbReference>
<feature type="compositionally biased region" description="Basic and acidic residues" evidence="6">
    <location>
        <begin position="1"/>
        <end position="23"/>
    </location>
</feature>
<accession>A0A9W8HXE3</accession>
<dbReference type="GO" id="GO:0005634">
    <property type="term" value="C:nucleus"/>
    <property type="evidence" value="ECO:0007669"/>
    <property type="project" value="TreeGrafter"/>
</dbReference>
<organism evidence="8 9">
    <name type="scientific">Coemansia guatemalensis</name>
    <dbReference type="NCBI Taxonomy" id="2761395"/>
    <lineage>
        <taxon>Eukaryota</taxon>
        <taxon>Fungi</taxon>
        <taxon>Fungi incertae sedis</taxon>
        <taxon>Zoopagomycota</taxon>
        <taxon>Kickxellomycotina</taxon>
        <taxon>Kickxellomycetes</taxon>
        <taxon>Kickxellales</taxon>
        <taxon>Kickxellaceae</taxon>
        <taxon>Coemansia</taxon>
    </lineage>
</organism>
<keyword evidence="9" id="KW-1185">Reference proteome</keyword>
<dbReference type="Pfam" id="PF02902">
    <property type="entry name" value="Peptidase_C48"/>
    <property type="match status" value="1"/>
</dbReference>
<proteinExistence type="inferred from homology"/>
<evidence type="ECO:0000313" key="9">
    <source>
        <dbReference type="Proteomes" id="UP001140094"/>
    </source>
</evidence>
<feature type="compositionally biased region" description="Polar residues" evidence="6">
    <location>
        <begin position="252"/>
        <end position="262"/>
    </location>
</feature>
<dbReference type="PANTHER" id="PTHR46896">
    <property type="entry name" value="SENTRIN-SPECIFIC PROTEASE"/>
    <property type="match status" value="1"/>
</dbReference>
<dbReference type="GO" id="GO:0070139">
    <property type="term" value="F:SUMO-specific endopeptidase activity"/>
    <property type="evidence" value="ECO:0007669"/>
    <property type="project" value="TreeGrafter"/>
</dbReference>
<feature type="region of interest" description="Disordered" evidence="6">
    <location>
        <begin position="221"/>
        <end position="323"/>
    </location>
</feature>
<feature type="compositionally biased region" description="Basic and acidic residues" evidence="6">
    <location>
        <begin position="836"/>
        <end position="848"/>
    </location>
</feature>
<feature type="compositionally biased region" description="Polar residues" evidence="6">
    <location>
        <begin position="144"/>
        <end position="157"/>
    </location>
</feature>
<dbReference type="InterPro" id="IPR038765">
    <property type="entry name" value="Papain-like_cys_pep_sf"/>
</dbReference>